<dbReference type="PANTHER" id="PTHR31272:SF9">
    <property type="entry name" value="BLL1027 PROTEIN"/>
    <property type="match status" value="1"/>
</dbReference>
<gene>
    <name evidence="2" type="ORF">H2509_00475</name>
</gene>
<evidence type="ECO:0000256" key="1">
    <source>
        <dbReference type="SAM" id="Phobius"/>
    </source>
</evidence>
<reference evidence="2 3" key="1">
    <citation type="submission" date="2020-07" db="EMBL/GenBank/DDBJ databases">
        <title>Stappia sp., F7233, whole genome shotgun sequencing project.</title>
        <authorList>
            <person name="Jiang S."/>
            <person name="Liu Z.W."/>
            <person name="Du Z.J."/>
        </authorList>
    </citation>
    <scope>NUCLEOTIDE SEQUENCE [LARGE SCALE GENOMIC DNA]</scope>
    <source>
        <strain evidence="2 3">F7233</strain>
    </source>
</reference>
<proteinExistence type="predicted"/>
<evidence type="ECO:0008006" key="4">
    <source>
        <dbReference type="Google" id="ProtNLM"/>
    </source>
</evidence>
<evidence type="ECO:0000313" key="2">
    <source>
        <dbReference type="EMBL" id="MBA5775593.1"/>
    </source>
</evidence>
<dbReference type="InterPro" id="IPR051790">
    <property type="entry name" value="Cytochrome_c-biogenesis_DsbD"/>
</dbReference>
<name>A0A839A7U0_9HYPH</name>
<feature type="transmembrane region" description="Helical" evidence="1">
    <location>
        <begin position="155"/>
        <end position="178"/>
    </location>
</feature>
<keyword evidence="1" id="KW-0472">Membrane</keyword>
<feature type="transmembrane region" description="Helical" evidence="1">
    <location>
        <begin position="199"/>
        <end position="221"/>
    </location>
</feature>
<dbReference type="AlphaFoldDB" id="A0A839A7U0"/>
<keyword evidence="3" id="KW-1185">Reference proteome</keyword>
<feature type="transmembrane region" description="Helical" evidence="1">
    <location>
        <begin position="45"/>
        <end position="74"/>
    </location>
</feature>
<dbReference type="RefSeq" id="WP_182161181.1">
    <property type="nucleotide sequence ID" value="NZ_JACFXV010000006.1"/>
</dbReference>
<feature type="transmembrane region" description="Helical" evidence="1">
    <location>
        <begin position="80"/>
        <end position="98"/>
    </location>
</feature>
<keyword evidence="1" id="KW-0812">Transmembrane</keyword>
<evidence type="ECO:0000313" key="3">
    <source>
        <dbReference type="Proteomes" id="UP000541109"/>
    </source>
</evidence>
<protein>
    <recommendedName>
        <fullName evidence="4">Cytochrome C biogenesis protein transmembrane domain-containing protein</fullName>
    </recommendedName>
</protein>
<keyword evidence="1" id="KW-1133">Transmembrane helix</keyword>
<sequence length="225" mass="23123">MEFGLFNLLILPLGLGLFGFIEPCSIGSSLIFIKYLEGRQDTQKLAETVIFAATRSLFIGSLGVAAVLVGSAFVGFQRGAWIALGTVYGAIGVLYLTGRAGFLMRSLGPRLAGLNGTGGSIGLGVIFGLNIPACAAPLLLVLLGFAATSGASGSALISGFVSLAVFGLALSLPLVAAVAFEPARRMLDKLAGLSARMPFWAGVLLIVLGLWSIWLGVFATLPTSA</sequence>
<feature type="transmembrane region" description="Helical" evidence="1">
    <location>
        <begin position="6"/>
        <end position="33"/>
    </location>
</feature>
<dbReference type="EMBL" id="JACFXV010000006">
    <property type="protein sequence ID" value="MBA5775593.1"/>
    <property type="molecule type" value="Genomic_DNA"/>
</dbReference>
<feature type="transmembrane region" description="Helical" evidence="1">
    <location>
        <begin position="119"/>
        <end position="143"/>
    </location>
</feature>
<dbReference type="PANTHER" id="PTHR31272">
    <property type="entry name" value="CYTOCHROME C-TYPE BIOGENESIS PROTEIN HI_1454-RELATED"/>
    <property type="match status" value="1"/>
</dbReference>
<comment type="caution">
    <text evidence="2">The sequence shown here is derived from an EMBL/GenBank/DDBJ whole genome shotgun (WGS) entry which is preliminary data.</text>
</comment>
<organism evidence="2 3">
    <name type="scientific">Stappia albiluteola</name>
    <dbReference type="NCBI Taxonomy" id="2758565"/>
    <lineage>
        <taxon>Bacteria</taxon>
        <taxon>Pseudomonadati</taxon>
        <taxon>Pseudomonadota</taxon>
        <taxon>Alphaproteobacteria</taxon>
        <taxon>Hyphomicrobiales</taxon>
        <taxon>Stappiaceae</taxon>
        <taxon>Stappia</taxon>
    </lineage>
</organism>
<dbReference type="Proteomes" id="UP000541109">
    <property type="component" value="Unassembled WGS sequence"/>
</dbReference>
<accession>A0A839A7U0</accession>